<name>A0A285PAC1_NATPI</name>
<evidence type="ECO:0000256" key="1">
    <source>
        <dbReference type="SAM" id="MobiDB-lite"/>
    </source>
</evidence>
<feature type="region of interest" description="Disordered" evidence="1">
    <location>
        <begin position="97"/>
        <end position="119"/>
    </location>
</feature>
<dbReference type="EMBL" id="OBEJ01000009">
    <property type="protein sequence ID" value="SNZ18163.1"/>
    <property type="molecule type" value="Genomic_DNA"/>
</dbReference>
<accession>A0A285PAC1</accession>
<proteinExistence type="predicted"/>
<dbReference type="OrthoDB" id="385348at2157"/>
<gene>
    <name evidence="2" type="ORF">SAMN06269185_3273</name>
</gene>
<dbReference type="RefSeq" id="WP_097010150.1">
    <property type="nucleotide sequence ID" value="NZ_OBEJ01000009.1"/>
</dbReference>
<organism evidence="2 3">
    <name type="scientific">Natronoarchaeum philippinense</name>
    <dbReference type="NCBI Taxonomy" id="558529"/>
    <lineage>
        <taxon>Archaea</taxon>
        <taxon>Methanobacteriati</taxon>
        <taxon>Methanobacteriota</taxon>
        <taxon>Stenosarchaea group</taxon>
        <taxon>Halobacteria</taxon>
        <taxon>Halobacteriales</taxon>
        <taxon>Natronoarchaeaceae</taxon>
    </lineage>
</organism>
<dbReference type="AlphaFoldDB" id="A0A285PAC1"/>
<evidence type="ECO:0000313" key="3">
    <source>
        <dbReference type="Proteomes" id="UP000219453"/>
    </source>
</evidence>
<reference evidence="2 3" key="1">
    <citation type="submission" date="2017-09" db="EMBL/GenBank/DDBJ databases">
        <authorList>
            <person name="Ehlers B."/>
            <person name="Leendertz F.H."/>
        </authorList>
    </citation>
    <scope>NUCLEOTIDE SEQUENCE [LARGE SCALE GENOMIC DNA]</scope>
    <source>
        <strain evidence="2 3">DSM 27208</strain>
    </source>
</reference>
<keyword evidence="3" id="KW-1185">Reference proteome</keyword>
<evidence type="ECO:0000313" key="2">
    <source>
        <dbReference type="EMBL" id="SNZ18163.1"/>
    </source>
</evidence>
<sequence length="119" mass="13513">MADYRWVGAHAYRDHRNDRVIEPGEEIGDDAERIVAAHPHDVEQIDADDAGFESFEDGIETVRDAVSFDPAERTNDEIADLVEDIDNREELAAIRDLEQHEQNRSGALDAINDRLDELE</sequence>
<protein>
    <submittedName>
        <fullName evidence="2">Uncharacterized protein</fullName>
    </submittedName>
</protein>
<dbReference type="Proteomes" id="UP000219453">
    <property type="component" value="Unassembled WGS sequence"/>
</dbReference>